<dbReference type="RefSeq" id="WP_380670093.1">
    <property type="nucleotide sequence ID" value="NZ_JBHTCJ010000009.1"/>
</dbReference>
<accession>A0ABW2LQ34</accession>
<feature type="compositionally biased region" description="Low complexity" evidence="2">
    <location>
        <begin position="303"/>
        <end position="312"/>
    </location>
</feature>
<organism evidence="3 4">
    <name type="scientific">Saccharopolyspora griseoalba</name>
    <dbReference type="NCBI Taxonomy" id="1431848"/>
    <lineage>
        <taxon>Bacteria</taxon>
        <taxon>Bacillati</taxon>
        <taxon>Actinomycetota</taxon>
        <taxon>Actinomycetes</taxon>
        <taxon>Pseudonocardiales</taxon>
        <taxon>Pseudonocardiaceae</taxon>
        <taxon>Saccharopolyspora</taxon>
    </lineage>
</organism>
<keyword evidence="4" id="KW-1185">Reference proteome</keyword>
<name>A0ABW2LQ34_9PSEU</name>
<feature type="compositionally biased region" description="Polar residues" evidence="2">
    <location>
        <begin position="269"/>
        <end position="287"/>
    </location>
</feature>
<feature type="region of interest" description="Disordered" evidence="2">
    <location>
        <begin position="268"/>
        <end position="312"/>
    </location>
</feature>
<evidence type="ECO:0000313" key="3">
    <source>
        <dbReference type="EMBL" id="MFC7343320.1"/>
    </source>
</evidence>
<feature type="region of interest" description="Disordered" evidence="2">
    <location>
        <begin position="159"/>
        <end position="180"/>
    </location>
</feature>
<dbReference type="EMBL" id="JBHTCJ010000009">
    <property type="protein sequence ID" value="MFC7343320.1"/>
    <property type="molecule type" value="Genomic_DNA"/>
</dbReference>
<reference evidence="4" key="1">
    <citation type="journal article" date="2019" name="Int. J. Syst. Evol. Microbiol.">
        <title>The Global Catalogue of Microorganisms (GCM) 10K type strain sequencing project: providing services to taxonomists for standard genome sequencing and annotation.</title>
        <authorList>
            <consortium name="The Broad Institute Genomics Platform"/>
            <consortium name="The Broad Institute Genome Sequencing Center for Infectious Disease"/>
            <person name="Wu L."/>
            <person name="Ma J."/>
        </authorList>
    </citation>
    <scope>NUCLEOTIDE SEQUENCE [LARGE SCALE GENOMIC DNA]</scope>
    <source>
        <strain evidence="4">WLHS5</strain>
    </source>
</reference>
<evidence type="ECO:0000256" key="2">
    <source>
        <dbReference type="SAM" id="MobiDB-lite"/>
    </source>
</evidence>
<protein>
    <submittedName>
        <fullName evidence="3">Cellulose-binding protein</fullName>
    </submittedName>
</protein>
<sequence>MGHNEDRELVPLKADFDTVWYGFRRSQVKFYIQQTEAELQLVTEDRDSALSQVSELSAQLEETRAQVEELKAELDAQARAPIDMDALSDRMRRMVRLAQDEAEEIRTSAQAAAEHEWARSEQAAAELRGRYEKLVAEADEWRRQSEQQRNDMLARTRDEVQAMSREAEQHRRRLDAEAEERRTQVERDFEVSMEARREEAMRVLAEREQASREEAQRRVREATLEAERRITRADEYAETMLRMRQQLAEQVRGAQAVLANAEPFLAATETGSDSEASDGYVSSTVHSEQSEDVEVPKQRAEEPIAAEAEAAV</sequence>
<proteinExistence type="predicted"/>
<feature type="coiled-coil region" evidence="1">
    <location>
        <begin position="32"/>
        <end position="80"/>
    </location>
</feature>
<dbReference type="Proteomes" id="UP001596504">
    <property type="component" value="Unassembled WGS sequence"/>
</dbReference>
<evidence type="ECO:0000256" key="1">
    <source>
        <dbReference type="SAM" id="Coils"/>
    </source>
</evidence>
<keyword evidence="1" id="KW-0175">Coiled coil</keyword>
<evidence type="ECO:0000313" key="4">
    <source>
        <dbReference type="Proteomes" id="UP001596504"/>
    </source>
</evidence>
<gene>
    <name evidence="3" type="ORF">ACFQRI_18120</name>
</gene>
<comment type="caution">
    <text evidence="3">The sequence shown here is derived from an EMBL/GenBank/DDBJ whole genome shotgun (WGS) entry which is preliminary data.</text>
</comment>